<feature type="compositionally biased region" description="Low complexity" evidence="1">
    <location>
        <begin position="84"/>
        <end position="100"/>
    </location>
</feature>
<name>A0A1Y2CVR6_9FUNG</name>
<dbReference type="AlphaFoldDB" id="A0A1Y2CVR6"/>
<reference evidence="2 3" key="1">
    <citation type="submission" date="2016-07" db="EMBL/GenBank/DDBJ databases">
        <title>Pervasive Adenine N6-methylation of Active Genes in Fungi.</title>
        <authorList>
            <consortium name="DOE Joint Genome Institute"/>
            <person name="Mondo S.J."/>
            <person name="Dannebaum R.O."/>
            <person name="Kuo R.C."/>
            <person name="Labutti K."/>
            <person name="Haridas S."/>
            <person name="Kuo A."/>
            <person name="Salamov A."/>
            <person name="Ahrendt S.R."/>
            <person name="Lipzen A."/>
            <person name="Sullivan W."/>
            <person name="Andreopoulos W.B."/>
            <person name="Clum A."/>
            <person name="Lindquist E."/>
            <person name="Daum C."/>
            <person name="Ramamoorthy G.K."/>
            <person name="Gryganskyi A."/>
            <person name="Culley D."/>
            <person name="Magnuson J.K."/>
            <person name="James T.Y."/>
            <person name="O'Malley M.A."/>
            <person name="Stajich J.E."/>
            <person name="Spatafora J.W."/>
            <person name="Visel A."/>
            <person name="Grigoriev I.V."/>
        </authorList>
    </citation>
    <scope>NUCLEOTIDE SEQUENCE [LARGE SCALE GENOMIC DNA]</scope>
    <source>
        <strain evidence="2 3">JEL800</strain>
    </source>
</reference>
<protein>
    <submittedName>
        <fullName evidence="2">Uncharacterized protein</fullName>
    </submittedName>
</protein>
<evidence type="ECO:0000313" key="3">
    <source>
        <dbReference type="Proteomes" id="UP000193642"/>
    </source>
</evidence>
<feature type="region of interest" description="Disordered" evidence="1">
    <location>
        <begin position="58"/>
        <end position="107"/>
    </location>
</feature>
<proteinExistence type="predicted"/>
<dbReference type="Proteomes" id="UP000193642">
    <property type="component" value="Unassembled WGS sequence"/>
</dbReference>
<keyword evidence="3" id="KW-1185">Reference proteome</keyword>
<gene>
    <name evidence="2" type="ORF">BCR33DRAFT_712929</name>
</gene>
<evidence type="ECO:0000256" key="1">
    <source>
        <dbReference type="SAM" id="MobiDB-lite"/>
    </source>
</evidence>
<comment type="caution">
    <text evidence="2">The sequence shown here is derived from an EMBL/GenBank/DDBJ whole genome shotgun (WGS) entry which is preliminary data.</text>
</comment>
<dbReference type="EMBL" id="MCGO01000006">
    <property type="protein sequence ID" value="ORY50976.1"/>
    <property type="molecule type" value="Genomic_DNA"/>
</dbReference>
<organism evidence="2 3">
    <name type="scientific">Rhizoclosmatium globosum</name>
    <dbReference type="NCBI Taxonomy" id="329046"/>
    <lineage>
        <taxon>Eukaryota</taxon>
        <taxon>Fungi</taxon>
        <taxon>Fungi incertae sedis</taxon>
        <taxon>Chytridiomycota</taxon>
        <taxon>Chytridiomycota incertae sedis</taxon>
        <taxon>Chytridiomycetes</taxon>
        <taxon>Chytridiales</taxon>
        <taxon>Chytriomycetaceae</taxon>
        <taxon>Rhizoclosmatium</taxon>
    </lineage>
</organism>
<evidence type="ECO:0000313" key="2">
    <source>
        <dbReference type="EMBL" id="ORY50976.1"/>
    </source>
</evidence>
<accession>A0A1Y2CVR6</accession>
<feature type="compositionally biased region" description="Polar residues" evidence="1">
    <location>
        <begin position="62"/>
        <end position="74"/>
    </location>
</feature>
<sequence length="128" mass="12988">MNRFTAASRAATQSFGLKGMSPRAASTCSNFQISPTRINLASLTANATPFTFASAAASSSSIPEFTSSKSSENGFGSAGNAPKATASAGSARSTSSLTTTCPPPYSRPSLVSVLAELDGYYAQSLDDA</sequence>